<dbReference type="EMBL" id="AVPG01000001">
    <property type="protein sequence ID" value="KGX88865.1"/>
    <property type="molecule type" value="Genomic_DNA"/>
</dbReference>
<dbReference type="Pfam" id="PF11079">
    <property type="entry name" value="YqhG"/>
    <property type="match status" value="1"/>
</dbReference>
<proteinExistence type="predicted"/>
<dbReference type="OrthoDB" id="2433584at2"/>
<comment type="caution">
    <text evidence="1">The sequence shown here is derived from an EMBL/GenBank/DDBJ whole genome shotgun (WGS) entry which is preliminary data.</text>
</comment>
<dbReference type="InterPro" id="IPR024562">
    <property type="entry name" value="YqhG"/>
</dbReference>
<dbReference type="eggNOG" id="ENOG502Z821">
    <property type="taxonomic scope" value="Bacteria"/>
</dbReference>
<dbReference type="AlphaFoldDB" id="A0A0A5GCM4"/>
<reference evidence="1 2" key="1">
    <citation type="submission" date="2013-08" db="EMBL/GenBank/DDBJ databases">
        <authorList>
            <person name="Huang J."/>
            <person name="Wang G."/>
        </authorList>
    </citation>
    <scope>NUCLEOTIDE SEQUENCE [LARGE SCALE GENOMIC DNA]</scope>
    <source>
        <strain evidence="1 2">JSM 072002</strain>
    </source>
</reference>
<dbReference type="RefSeq" id="WP_036830906.1">
    <property type="nucleotide sequence ID" value="NZ_AVPG01000001.1"/>
</dbReference>
<organism evidence="1 2">
    <name type="scientific">Pontibacillus litoralis JSM 072002</name>
    <dbReference type="NCBI Taxonomy" id="1385512"/>
    <lineage>
        <taxon>Bacteria</taxon>
        <taxon>Bacillati</taxon>
        <taxon>Bacillota</taxon>
        <taxon>Bacilli</taxon>
        <taxon>Bacillales</taxon>
        <taxon>Bacillaceae</taxon>
        <taxon>Pontibacillus</taxon>
    </lineage>
</organism>
<evidence type="ECO:0000313" key="2">
    <source>
        <dbReference type="Proteomes" id="UP000030401"/>
    </source>
</evidence>
<gene>
    <name evidence="1" type="ORF">N784_00495</name>
</gene>
<protein>
    <recommendedName>
        <fullName evidence="3">YqhG</fullName>
    </recommendedName>
</protein>
<evidence type="ECO:0000313" key="1">
    <source>
        <dbReference type="EMBL" id="KGX88865.1"/>
    </source>
</evidence>
<sequence>MEQAELHNFLTRYFTANQCNIIQDKDGMITVQLTEQLDEQLMNRPFYWNYVKRVGGRGMPMKVTFITNPAKKEEEGEWIHFGSPRLHQMFHTLKQTGKITRQYESKTGNTNQTSLIPWLILNVSVHYQGVQKRNELLSLGINLINGAILPTFMDRIQTISFSPIIHDYCFTLTPIIRTTSALNRLERYIQNDIHSQDDAWVQEAHQTYKEEKELLDYFFQLDTHSNATDECTEEERLVKERYKSELATLQERLLPTISTEVINTGMLYISQQTTSQLLQQ</sequence>
<name>A0A0A5GCM4_9BACI</name>
<keyword evidence="2" id="KW-1185">Reference proteome</keyword>
<evidence type="ECO:0008006" key="3">
    <source>
        <dbReference type="Google" id="ProtNLM"/>
    </source>
</evidence>
<accession>A0A0A5GCM4</accession>
<dbReference type="STRING" id="1385512.N784_00495"/>
<dbReference type="Proteomes" id="UP000030401">
    <property type="component" value="Unassembled WGS sequence"/>
</dbReference>